<protein>
    <submittedName>
        <fullName evidence="1">Uncharacterized protein</fullName>
    </submittedName>
</protein>
<sequence>MPKGLSGTVMLRERCWIRLGPKAQDRPDQWRTYTSFGDDGVTGSAHPHGNLMQISRYFGEDSKEPSGFFCAECYEDAPANPYDAPERLRAMSSVAERADTGSFLKFQVGDVQEGPVKMPKVTFVSHRWPTFEHRTFNFPLSIQYVVI</sequence>
<comment type="caution">
    <text evidence="1">The sequence shown here is derived from an EMBL/GenBank/DDBJ whole genome shotgun (WGS) entry which is preliminary data.</text>
</comment>
<dbReference type="EMBL" id="CABFOC020000035">
    <property type="protein sequence ID" value="CAH0050468.1"/>
    <property type="molecule type" value="Genomic_DNA"/>
</dbReference>
<organism evidence="1 2">
    <name type="scientific">Clonostachys solani</name>
    <dbReference type="NCBI Taxonomy" id="160281"/>
    <lineage>
        <taxon>Eukaryota</taxon>
        <taxon>Fungi</taxon>
        <taxon>Dikarya</taxon>
        <taxon>Ascomycota</taxon>
        <taxon>Pezizomycotina</taxon>
        <taxon>Sordariomycetes</taxon>
        <taxon>Hypocreomycetidae</taxon>
        <taxon>Hypocreales</taxon>
        <taxon>Bionectriaceae</taxon>
        <taxon>Clonostachys</taxon>
    </lineage>
</organism>
<accession>A0A9P0EK05</accession>
<name>A0A9P0EK05_9HYPO</name>
<proteinExistence type="predicted"/>
<gene>
    <name evidence="1" type="ORF">CSOL1703_00002440</name>
</gene>
<dbReference type="OrthoDB" id="4847310at2759"/>
<evidence type="ECO:0000313" key="1">
    <source>
        <dbReference type="EMBL" id="CAH0050468.1"/>
    </source>
</evidence>
<dbReference type="Proteomes" id="UP000775872">
    <property type="component" value="Unassembled WGS sequence"/>
</dbReference>
<dbReference type="AlphaFoldDB" id="A0A9P0EK05"/>
<keyword evidence="2" id="KW-1185">Reference proteome</keyword>
<reference evidence="1" key="1">
    <citation type="submission" date="2021-10" db="EMBL/GenBank/DDBJ databases">
        <authorList>
            <person name="Piombo E."/>
        </authorList>
    </citation>
    <scope>NUCLEOTIDE SEQUENCE</scope>
</reference>
<evidence type="ECO:0000313" key="2">
    <source>
        <dbReference type="Proteomes" id="UP000775872"/>
    </source>
</evidence>